<dbReference type="RefSeq" id="WP_145307362.1">
    <property type="nucleotide sequence ID" value="NZ_CP037452.1"/>
</dbReference>
<protein>
    <submittedName>
        <fullName evidence="1">Uncharacterized protein</fullName>
    </submittedName>
</protein>
<accession>A0A518I8U9</accession>
<gene>
    <name evidence="1" type="ORF">Enr17x_15520</name>
</gene>
<name>A0A518I8U9_9PLAN</name>
<keyword evidence="2" id="KW-1185">Reference proteome</keyword>
<reference evidence="1 2" key="1">
    <citation type="submission" date="2019-03" db="EMBL/GenBank/DDBJ databases">
        <title>Deep-cultivation of Planctomycetes and their phenomic and genomic characterization uncovers novel biology.</title>
        <authorList>
            <person name="Wiegand S."/>
            <person name="Jogler M."/>
            <person name="Boedeker C."/>
            <person name="Pinto D."/>
            <person name="Vollmers J."/>
            <person name="Rivas-Marin E."/>
            <person name="Kohn T."/>
            <person name="Peeters S.H."/>
            <person name="Heuer A."/>
            <person name="Rast P."/>
            <person name="Oberbeckmann S."/>
            <person name="Bunk B."/>
            <person name="Jeske O."/>
            <person name="Meyerdierks A."/>
            <person name="Storesund J.E."/>
            <person name="Kallscheuer N."/>
            <person name="Luecker S."/>
            <person name="Lage O.M."/>
            <person name="Pohl T."/>
            <person name="Merkel B.J."/>
            <person name="Hornburger P."/>
            <person name="Mueller R.-W."/>
            <person name="Bruemmer F."/>
            <person name="Labrenz M."/>
            <person name="Spormann A.M."/>
            <person name="Op den Camp H."/>
            <person name="Overmann J."/>
            <person name="Amann R."/>
            <person name="Jetten M.S.M."/>
            <person name="Mascher T."/>
            <person name="Medema M.H."/>
            <person name="Devos D.P."/>
            <person name="Kaster A.-K."/>
            <person name="Ovreas L."/>
            <person name="Rohde M."/>
            <person name="Galperin M.Y."/>
            <person name="Jogler C."/>
        </authorList>
    </citation>
    <scope>NUCLEOTIDE SEQUENCE [LARGE SCALE GENOMIC DNA]</scope>
    <source>
        <strain evidence="1 2">Enr17</strain>
    </source>
</reference>
<dbReference type="KEGG" id="gfm:Enr17x_15520"/>
<dbReference type="AlphaFoldDB" id="A0A518I8U9"/>
<evidence type="ECO:0000313" key="2">
    <source>
        <dbReference type="Proteomes" id="UP000318313"/>
    </source>
</evidence>
<proteinExistence type="predicted"/>
<dbReference type="EMBL" id="CP037452">
    <property type="protein sequence ID" value="QDV49533.1"/>
    <property type="molecule type" value="Genomic_DNA"/>
</dbReference>
<dbReference type="Proteomes" id="UP000318313">
    <property type="component" value="Chromosome"/>
</dbReference>
<evidence type="ECO:0000313" key="1">
    <source>
        <dbReference type="EMBL" id="QDV49533.1"/>
    </source>
</evidence>
<organism evidence="1 2">
    <name type="scientific">Gimesia fumaroli</name>
    <dbReference type="NCBI Taxonomy" id="2527976"/>
    <lineage>
        <taxon>Bacteria</taxon>
        <taxon>Pseudomonadati</taxon>
        <taxon>Planctomycetota</taxon>
        <taxon>Planctomycetia</taxon>
        <taxon>Planctomycetales</taxon>
        <taxon>Planctomycetaceae</taxon>
        <taxon>Gimesia</taxon>
    </lineage>
</organism>
<dbReference type="OrthoDB" id="2607278at2"/>
<sequence length="170" mass="17792">MASDVDNVLGGPGYATLGGTAIGHSQGGITAKFSPKTRPVTVDQYGSTPMNLRHTGDECRMTIPFAEWSAAALAEVYAAGNDQTAGSGAAYIGIGRSAGYIYTAQAAEIIPFLTAEAAKKITFNRTVAIGEFEIPFNNEADRIFNVEFECLGDESADDGELIGNIQFAAA</sequence>